<name>A0A554WDH8_9BURK</name>
<dbReference type="PIRSF" id="PIRSF017082">
    <property type="entry name" value="YflP"/>
    <property type="match status" value="1"/>
</dbReference>
<dbReference type="EMBL" id="VJNB01000001">
    <property type="protein sequence ID" value="TSE21624.1"/>
    <property type="molecule type" value="Genomic_DNA"/>
</dbReference>
<protein>
    <submittedName>
        <fullName evidence="2">Tripartite tricarboxylate transporter family receptor</fullName>
    </submittedName>
</protein>
<sequence length="341" mass="35914">MDWASPSTPKSAVFCGRPRRRTLAWLGALVAGMAAPSLRAAAYPERAVRIVVPFAAGAGTDAMGRLIAQQLSAQMQAPFVVENRTGASGAVGAQAVARSLADGHTLLLAAAPFTTVPAVLPTAGYDPLADFDPVGMWATGPLVWAVGAQVPARTLGEFIELARKRPGYYNYGSAGVGGVNHLALEMLKARTRTFITHIPYRGISQAVSDTLGGQIHVLTGTVPALAPMIRDGRLRALAVTGPRRTPVLPEVPTMAEAGLPDFVVLNYFALVAPRGTPSTIRERLNREMGQAAQAAEVKARLAADGLDPAVDTPQALAAFLAQDLAMWRDVVKRQNLSVEAL</sequence>
<dbReference type="CDD" id="cd13578">
    <property type="entry name" value="PBP2_Bug27"/>
    <property type="match status" value="1"/>
</dbReference>
<keyword evidence="3" id="KW-1185">Reference proteome</keyword>
<dbReference type="InterPro" id="IPR042100">
    <property type="entry name" value="Bug_dom1"/>
</dbReference>
<dbReference type="SUPFAM" id="SSF53850">
    <property type="entry name" value="Periplasmic binding protein-like II"/>
    <property type="match status" value="1"/>
</dbReference>
<dbReference type="InterPro" id="IPR005064">
    <property type="entry name" value="BUG"/>
</dbReference>
<comment type="similarity">
    <text evidence="1">Belongs to the UPF0065 (bug) family.</text>
</comment>
<dbReference type="Proteomes" id="UP000315736">
    <property type="component" value="Unassembled WGS sequence"/>
</dbReference>
<dbReference type="Gene3D" id="3.40.190.10">
    <property type="entry name" value="Periplasmic binding protein-like II"/>
    <property type="match status" value="1"/>
</dbReference>
<keyword evidence="2" id="KW-0675">Receptor</keyword>
<gene>
    <name evidence="2" type="ORF">Talka_00300</name>
</gene>
<evidence type="ECO:0000313" key="3">
    <source>
        <dbReference type="Proteomes" id="UP000315736"/>
    </source>
</evidence>
<evidence type="ECO:0000256" key="1">
    <source>
        <dbReference type="ARBA" id="ARBA00006987"/>
    </source>
</evidence>
<dbReference type="Gene3D" id="3.40.190.150">
    <property type="entry name" value="Bordetella uptake gene, domain 1"/>
    <property type="match status" value="1"/>
</dbReference>
<proteinExistence type="inferred from homology"/>
<comment type="caution">
    <text evidence="2">The sequence shown here is derived from an EMBL/GenBank/DDBJ whole genome shotgun (WGS) entry which is preliminary data.</text>
</comment>
<reference evidence="2 3" key="1">
    <citation type="submission" date="2019-07" db="EMBL/GenBank/DDBJ databases">
        <title>Tepidimonas alkaliphilus YIM 72238 draft genome.</title>
        <authorList>
            <person name="Da Costa M.S."/>
            <person name="Froufe H.J.C."/>
            <person name="Egas C."/>
            <person name="Albuquerque L."/>
        </authorList>
    </citation>
    <scope>NUCLEOTIDE SEQUENCE [LARGE SCALE GENOMIC DNA]</scope>
    <source>
        <strain evidence="2 3">YIM 72238</strain>
    </source>
</reference>
<organism evidence="2 3">
    <name type="scientific">Tepidimonas alkaliphilus</name>
    <dbReference type="NCBI Taxonomy" id="2588942"/>
    <lineage>
        <taxon>Bacteria</taxon>
        <taxon>Pseudomonadati</taxon>
        <taxon>Pseudomonadota</taxon>
        <taxon>Betaproteobacteria</taxon>
        <taxon>Burkholderiales</taxon>
        <taxon>Tepidimonas</taxon>
    </lineage>
</organism>
<evidence type="ECO:0000313" key="2">
    <source>
        <dbReference type="EMBL" id="TSE21624.1"/>
    </source>
</evidence>
<dbReference type="Pfam" id="PF03401">
    <property type="entry name" value="TctC"/>
    <property type="match status" value="1"/>
</dbReference>
<accession>A0A554WDH8</accession>
<dbReference type="AlphaFoldDB" id="A0A554WDH8"/>
<dbReference type="PANTHER" id="PTHR42928:SF5">
    <property type="entry name" value="BLR1237 PROTEIN"/>
    <property type="match status" value="1"/>
</dbReference>
<dbReference type="PANTHER" id="PTHR42928">
    <property type="entry name" value="TRICARBOXYLATE-BINDING PROTEIN"/>
    <property type="match status" value="1"/>
</dbReference>